<sequence>MNSRWQIKYKATESGEKAVDFFLQWTRLEEAQNYTCQYHQESNCRRDIGKIKKS</sequence>
<dbReference type="AlphaFoldDB" id="A0AAW1B0G0"/>
<accession>A0AAW1B0G0</accession>
<dbReference type="Proteomes" id="UP001474421">
    <property type="component" value="Unassembled WGS sequence"/>
</dbReference>
<organism evidence="1 2">
    <name type="scientific">Crotalus adamanteus</name>
    <name type="common">Eastern diamondback rattlesnake</name>
    <dbReference type="NCBI Taxonomy" id="8729"/>
    <lineage>
        <taxon>Eukaryota</taxon>
        <taxon>Metazoa</taxon>
        <taxon>Chordata</taxon>
        <taxon>Craniata</taxon>
        <taxon>Vertebrata</taxon>
        <taxon>Euteleostomi</taxon>
        <taxon>Lepidosauria</taxon>
        <taxon>Squamata</taxon>
        <taxon>Bifurcata</taxon>
        <taxon>Unidentata</taxon>
        <taxon>Episquamata</taxon>
        <taxon>Toxicofera</taxon>
        <taxon>Serpentes</taxon>
        <taxon>Colubroidea</taxon>
        <taxon>Viperidae</taxon>
        <taxon>Crotalinae</taxon>
        <taxon>Crotalus</taxon>
    </lineage>
</organism>
<comment type="caution">
    <text evidence="1">The sequence shown here is derived from an EMBL/GenBank/DDBJ whole genome shotgun (WGS) entry which is preliminary data.</text>
</comment>
<evidence type="ECO:0000313" key="1">
    <source>
        <dbReference type="EMBL" id="KAK9395504.1"/>
    </source>
</evidence>
<reference evidence="1 2" key="1">
    <citation type="journal article" date="2024" name="Proc. Natl. Acad. Sci. U.S.A.">
        <title>The genetic regulatory architecture and epigenomic basis for age-related changes in rattlesnake venom.</title>
        <authorList>
            <person name="Hogan M.P."/>
            <person name="Holding M.L."/>
            <person name="Nystrom G.S."/>
            <person name="Colston T.J."/>
            <person name="Bartlett D.A."/>
            <person name="Mason A.J."/>
            <person name="Ellsworth S.A."/>
            <person name="Rautsaw R.M."/>
            <person name="Lawrence K.C."/>
            <person name="Strickland J.L."/>
            <person name="He B."/>
            <person name="Fraser P."/>
            <person name="Margres M.J."/>
            <person name="Gilbert D.M."/>
            <person name="Gibbs H.L."/>
            <person name="Parkinson C.L."/>
            <person name="Rokyta D.R."/>
        </authorList>
    </citation>
    <scope>NUCLEOTIDE SEQUENCE [LARGE SCALE GENOMIC DNA]</scope>
    <source>
        <strain evidence="1">DRR0105</strain>
    </source>
</reference>
<dbReference type="EMBL" id="JAOTOJ010000009">
    <property type="protein sequence ID" value="KAK9395504.1"/>
    <property type="molecule type" value="Genomic_DNA"/>
</dbReference>
<protein>
    <submittedName>
        <fullName evidence="1">Uncharacterized protein</fullName>
    </submittedName>
</protein>
<proteinExistence type="predicted"/>
<gene>
    <name evidence="1" type="ORF">NXF25_018865</name>
</gene>
<keyword evidence="2" id="KW-1185">Reference proteome</keyword>
<name>A0AAW1B0G0_CROAD</name>
<evidence type="ECO:0000313" key="2">
    <source>
        <dbReference type="Proteomes" id="UP001474421"/>
    </source>
</evidence>